<accession>A0A8H6CJC8</accession>
<organism evidence="1 2">
    <name type="scientific">Letharia columbiana</name>
    <dbReference type="NCBI Taxonomy" id="112416"/>
    <lineage>
        <taxon>Eukaryota</taxon>
        <taxon>Fungi</taxon>
        <taxon>Dikarya</taxon>
        <taxon>Ascomycota</taxon>
        <taxon>Pezizomycotina</taxon>
        <taxon>Lecanoromycetes</taxon>
        <taxon>OSLEUM clade</taxon>
        <taxon>Lecanoromycetidae</taxon>
        <taxon>Lecanorales</taxon>
        <taxon>Lecanorineae</taxon>
        <taxon>Parmeliaceae</taxon>
        <taxon>Letharia</taxon>
    </lineage>
</organism>
<evidence type="ECO:0000313" key="2">
    <source>
        <dbReference type="Proteomes" id="UP000578531"/>
    </source>
</evidence>
<dbReference type="AlphaFoldDB" id="A0A8H6CJC8"/>
<protein>
    <submittedName>
        <fullName evidence="1">Uncharacterized protein</fullName>
    </submittedName>
</protein>
<dbReference type="PROSITE" id="PS51257">
    <property type="entry name" value="PROKAR_LIPOPROTEIN"/>
    <property type="match status" value="1"/>
</dbReference>
<dbReference type="EMBL" id="JACCJC010000117">
    <property type="protein sequence ID" value="KAF6224573.1"/>
    <property type="molecule type" value="Genomic_DNA"/>
</dbReference>
<keyword evidence="2" id="KW-1185">Reference proteome</keyword>
<name>A0A8H6CJC8_9LECA</name>
<evidence type="ECO:0000313" key="1">
    <source>
        <dbReference type="EMBL" id="KAF6224573.1"/>
    </source>
</evidence>
<gene>
    <name evidence="1" type="ORF">HO173_013013</name>
</gene>
<dbReference type="GeneID" id="59294645"/>
<sequence>MRLPEDQSRLGRQLIGTRRNLRSTLPSTALAFGCFPMPVLGADCKKLLINTITQHSPPS</sequence>
<dbReference type="Proteomes" id="UP000578531">
    <property type="component" value="Unassembled WGS sequence"/>
</dbReference>
<comment type="caution">
    <text evidence="1">The sequence shown here is derived from an EMBL/GenBank/DDBJ whole genome shotgun (WGS) entry which is preliminary data.</text>
</comment>
<dbReference type="RefSeq" id="XP_037158271.1">
    <property type="nucleotide sequence ID" value="XM_037314842.1"/>
</dbReference>
<reference evidence="1 2" key="1">
    <citation type="journal article" date="2020" name="Genomics">
        <title>Complete, high-quality genomes from long-read metagenomic sequencing of two wolf lichen thalli reveals enigmatic genome architecture.</title>
        <authorList>
            <person name="McKenzie S.K."/>
            <person name="Walston R.F."/>
            <person name="Allen J.L."/>
        </authorList>
    </citation>
    <scope>NUCLEOTIDE SEQUENCE [LARGE SCALE GENOMIC DNA]</scope>
    <source>
        <strain evidence="1">WasteWater2</strain>
    </source>
</reference>
<proteinExistence type="predicted"/>